<dbReference type="STRING" id="1419482.SAMN05444266_104170"/>
<keyword evidence="2" id="KW-1185">Reference proteome</keyword>
<dbReference type="EMBL" id="FRBL01000004">
    <property type="protein sequence ID" value="SHL61486.1"/>
    <property type="molecule type" value="Genomic_DNA"/>
</dbReference>
<sequence>MTNSNTASADLRFETKLTWMEAEKGIITSDAVADTIRVKMPLHADCVYEHWGAVHLLLGAVSTSFMSAYLYLASQLGVVVTHFFCQAVAMVSPETNKYTFTRIELYTKVLVPAETSFEKAHYIMERTKVNCVVANSLNVTVIYHCEVASDPNPRQ</sequence>
<evidence type="ECO:0000313" key="1">
    <source>
        <dbReference type="EMBL" id="SHL61486.1"/>
    </source>
</evidence>
<gene>
    <name evidence="1" type="ORF">SAMN05444266_104170</name>
</gene>
<dbReference type="Pfam" id="PF02566">
    <property type="entry name" value="OsmC"/>
    <property type="match status" value="1"/>
</dbReference>
<dbReference type="AlphaFoldDB" id="A0A1M7C2W6"/>
<accession>A0A1M7C2W6</accession>
<dbReference type="Proteomes" id="UP000184420">
    <property type="component" value="Unassembled WGS sequence"/>
</dbReference>
<dbReference type="InterPro" id="IPR015946">
    <property type="entry name" value="KH_dom-like_a/b"/>
</dbReference>
<dbReference type="SUPFAM" id="SSF82784">
    <property type="entry name" value="OsmC-like"/>
    <property type="match status" value="1"/>
</dbReference>
<dbReference type="Gene3D" id="3.30.300.20">
    <property type="match status" value="1"/>
</dbReference>
<protein>
    <submittedName>
        <fullName evidence="1">Organic hydroperoxide reductase OsmC/OhrA</fullName>
    </submittedName>
</protein>
<reference evidence="1 2" key="1">
    <citation type="submission" date="2016-11" db="EMBL/GenBank/DDBJ databases">
        <authorList>
            <person name="Jaros S."/>
            <person name="Januszkiewicz K."/>
            <person name="Wedrychowicz H."/>
        </authorList>
    </citation>
    <scope>NUCLEOTIDE SEQUENCE [LARGE SCALE GENOMIC DNA]</scope>
    <source>
        <strain evidence="1 2">DSM 27406</strain>
    </source>
</reference>
<dbReference type="RefSeq" id="WP_073080763.1">
    <property type="nucleotide sequence ID" value="NZ_FRBL01000004.1"/>
</dbReference>
<dbReference type="InterPro" id="IPR036102">
    <property type="entry name" value="OsmC/Ohrsf"/>
</dbReference>
<name>A0A1M7C2W6_9BACT</name>
<organism evidence="1 2">
    <name type="scientific">Chitinophaga jiangningensis</name>
    <dbReference type="NCBI Taxonomy" id="1419482"/>
    <lineage>
        <taxon>Bacteria</taxon>
        <taxon>Pseudomonadati</taxon>
        <taxon>Bacteroidota</taxon>
        <taxon>Chitinophagia</taxon>
        <taxon>Chitinophagales</taxon>
        <taxon>Chitinophagaceae</taxon>
        <taxon>Chitinophaga</taxon>
    </lineage>
</organism>
<evidence type="ECO:0000313" key="2">
    <source>
        <dbReference type="Proteomes" id="UP000184420"/>
    </source>
</evidence>
<dbReference type="InterPro" id="IPR003718">
    <property type="entry name" value="OsmC/Ohr_fam"/>
</dbReference>
<proteinExistence type="predicted"/>
<dbReference type="OrthoDB" id="9795405at2"/>